<protein>
    <submittedName>
        <fullName evidence="2">Uncharacterized protein</fullName>
    </submittedName>
</protein>
<proteinExistence type="predicted"/>
<dbReference type="Proteomes" id="UP000265520">
    <property type="component" value="Unassembled WGS sequence"/>
</dbReference>
<accession>A0A392UFH9</accession>
<name>A0A392UFH9_9FABA</name>
<feature type="non-terminal residue" evidence="2">
    <location>
        <position position="75"/>
    </location>
</feature>
<evidence type="ECO:0000256" key="1">
    <source>
        <dbReference type="SAM" id="MobiDB-lite"/>
    </source>
</evidence>
<keyword evidence="3" id="KW-1185">Reference proteome</keyword>
<organism evidence="2 3">
    <name type="scientific">Trifolium medium</name>
    <dbReference type="NCBI Taxonomy" id="97028"/>
    <lineage>
        <taxon>Eukaryota</taxon>
        <taxon>Viridiplantae</taxon>
        <taxon>Streptophyta</taxon>
        <taxon>Embryophyta</taxon>
        <taxon>Tracheophyta</taxon>
        <taxon>Spermatophyta</taxon>
        <taxon>Magnoliopsida</taxon>
        <taxon>eudicotyledons</taxon>
        <taxon>Gunneridae</taxon>
        <taxon>Pentapetalae</taxon>
        <taxon>rosids</taxon>
        <taxon>fabids</taxon>
        <taxon>Fabales</taxon>
        <taxon>Fabaceae</taxon>
        <taxon>Papilionoideae</taxon>
        <taxon>50 kb inversion clade</taxon>
        <taxon>NPAAA clade</taxon>
        <taxon>Hologalegina</taxon>
        <taxon>IRL clade</taxon>
        <taxon>Trifolieae</taxon>
        <taxon>Trifolium</taxon>
    </lineage>
</organism>
<sequence>FTGVGTRKKGEGVDGGDGTVAKTHRALQETKGKKDVGGSECTIPTDSGTKLVRMYRSNDDDVKWARKGVVATMIN</sequence>
<evidence type="ECO:0000313" key="2">
    <source>
        <dbReference type="EMBL" id="MCI71748.1"/>
    </source>
</evidence>
<feature type="non-terminal residue" evidence="2">
    <location>
        <position position="1"/>
    </location>
</feature>
<reference evidence="2 3" key="1">
    <citation type="journal article" date="2018" name="Front. Plant Sci.">
        <title>Red Clover (Trifolium pratense) and Zigzag Clover (T. medium) - A Picture of Genomic Similarities and Differences.</title>
        <authorList>
            <person name="Dluhosova J."/>
            <person name="Istvanek J."/>
            <person name="Nedelnik J."/>
            <person name="Repkova J."/>
        </authorList>
    </citation>
    <scope>NUCLEOTIDE SEQUENCE [LARGE SCALE GENOMIC DNA]</scope>
    <source>
        <strain evidence="3">cv. 10/8</strain>
        <tissue evidence="2">Leaf</tissue>
    </source>
</reference>
<comment type="caution">
    <text evidence="2">The sequence shown here is derived from an EMBL/GenBank/DDBJ whole genome shotgun (WGS) entry which is preliminary data.</text>
</comment>
<feature type="compositionally biased region" description="Basic and acidic residues" evidence="1">
    <location>
        <begin position="26"/>
        <end position="37"/>
    </location>
</feature>
<dbReference type="AlphaFoldDB" id="A0A392UFH9"/>
<feature type="region of interest" description="Disordered" evidence="1">
    <location>
        <begin position="1"/>
        <end position="41"/>
    </location>
</feature>
<evidence type="ECO:0000313" key="3">
    <source>
        <dbReference type="Proteomes" id="UP000265520"/>
    </source>
</evidence>
<dbReference type="EMBL" id="LXQA010803127">
    <property type="protein sequence ID" value="MCI71748.1"/>
    <property type="molecule type" value="Genomic_DNA"/>
</dbReference>